<protein>
    <submittedName>
        <fullName evidence="5">Methyl-accepting chemotaxis protein</fullName>
    </submittedName>
</protein>
<name>A0ABW0NWF3_9HYPH</name>
<dbReference type="Gene3D" id="1.10.287.950">
    <property type="entry name" value="Methyl-accepting chemotaxis protein"/>
    <property type="match status" value="1"/>
</dbReference>
<comment type="caution">
    <text evidence="5">The sequence shown here is derived from an EMBL/GenBank/DDBJ whole genome shotgun (WGS) entry which is preliminary data.</text>
</comment>
<feature type="transmembrane region" description="Helical" evidence="3">
    <location>
        <begin position="135"/>
        <end position="153"/>
    </location>
</feature>
<evidence type="ECO:0000256" key="1">
    <source>
        <dbReference type="ARBA" id="ARBA00023224"/>
    </source>
</evidence>
<dbReference type="PANTHER" id="PTHR32089:SF112">
    <property type="entry name" value="LYSOZYME-LIKE PROTEIN-RELATED"/>
    <property type="match status" value="1"/>
</dbReference>
<accession>A0ABW0NWF3</accession>
<evidence type="ECO:0000313" key="5">
    <source>
        <dbReference type="EMBL" id="MFC5504073.1"/>
    </source>
</evidence>
<evidence type="ECO:0000256" key="3">
    <source>
        <dbReference type="SAM" id="Phobius"/>
    </source>
</evidence>
<keyword evidence="3" id="KW-0472">Membrane</keyword>
<keyword evidence="3" id="KW-0812">Transmembrane</keyword>
<sequence length="517" mass="55542">MTAQATWPARYNDWVNRRLGIVPLDEADAAALRRAQGEQFARVLPAILLSNLLSAVLVAITAMVHGWLWFPLFWSASVVAIGVLGILRITRIRERAREESPSAKFNDRILIDSALMAAPWLVMAIVFNPTRVPEMEVLTATLLAGLVCAGTFTMASMPSAALLFAGLILGARILHIALSPLDHAVENLTFQWIYGSVMLVSLRSMAQLFIDRVRAIGSAQALGLDAQAQARFEEARREDVERQADAFRREIGAILKPVFQSVVHMNSAAEQLVAISQRSQEKLGGMLKQVGEASDDISSVEACSRRLTDTIALIRTEADRTTQLVRTAASDVAASVAIKEQLTRSVRDIGEVSELIREIAAQTNLLALNATIEAARAGVAGRGFAVVATEVKSLAERTEAATQEISERIEEVRASTERSLAAVMNISVSTDAIVGATGGIVLAVDQQAEAIRTMVDLLSRAVKETQRAANAIDLVAADAALTMDNGRQVSEAAAGVDGSARRLDDSVARFSRQVVGG</sequence>
<dbReference type="PROSITE" id="PS50111">
    <property type="entry name" value="CHEMOTAXIS_TRANSDUC_2"/>
    <property type="match status" value="1"/>
</dbReference>
<dbReference type="Proteomes" id="UP001596060">
    <property type="component" value="Unassembled WGS sequence"/>
</dbReference>
<feature type="transmembrane region" description="Helical" evidence="3">
    <location>
        <begin position="43"/>
        <end position="62"/>
    </location>
</feature>
<keyword evidence="3" id="KW-1133">Transmembrane helix</keyword>
<dbReference type="RefSeq" id="WP_197426716.1">
    <property type="nucleotide sequence ID" value="NZ_JBHSLU010000004.1"/>
</dbReference>
<dbReference type="EMBL" id="JBHSLU010000004">
    <property type="protein sequence ID" value="MFC5504073.1"/>
    <property type="molecule type" value="Genomic_DNA"/>
</dbReference>
<dbReference type="Pfam" id="PF00015">
    <property type="entry name" value="MCPsignal"/>
    <property type="match status" value="1"/>
</dbReference>
<dbReference type="PANTHER" id="PTHR32089">
    <property type="entry name" value="METHYL-ACCEPTING CHEMOTAXIS PROTEIN MCPB"/>
    <property type="match status" value="1"/>
</dbReference>
<feature type="transmembrane region" description="Helical" evidence="3">
    <location>
        <begin position="68"/>
        <end position="89"/>
    </location>
</feature>
<dbReference type="SUPFAM" id="SSF58104">
    <property type="entry name" value="Methyl-accepting chemotaxis protein (MCP) signaling domain"/>
    <property type="match status" value="1"/>
</dbReference>
<proteinExistence type="predicted"/>
<dbReference type="SMART" id="SM00283">
    <property type="entry name" value="MA"/>
    <property type="match status" value="1"/>
</dbReference>
<feature type="domain" description="Methyl-accepting transducer" evidence="4">
    <location>
        <begin position="261"/>
        <end position="483"/>
    </location>
</feature>
<evidence type="ECO:0000256" key="2">
    <source>
        <dbReference type="PROSITE-ProRule" id="PRU00284"/>
    </source>
</evidence>
<feature type="transmembrane region" description="Helical" evidence="3">
    <location>
        <begin position="109"/>
        <end position="129"/>
    </location>
</feature>
<keyword evidence="6" id="KW-1185">Reference proteome</keyword>
<dbReference type="InterPro" id="IPR004089">
    <property type="entry name" value="MCPsignal_dom"/>
</dbReference>
<evidence type="ECO:0000259" key="4">
    <source>
        <dbReference type="PROSITE" id="PS50111"/>
    </source>
</evidence>
<keyword evidence="1 2" id="KW-0807">Transducer</keyword>
<gene>
    <name evidence="5" type="ORF">ACFPN9_02235</name>
</gene>
<organism evidence="5 6">
    <name type="scientific">Bosea massiliensis</name>
    <dbReference type="NCBI Taxonomy" id="151419"/>
    <lineage>
        <taxon>Bacteria</taxon>
        <taxon>Pseudomonadati</taxon>
        <taxon>Pseudomonadota</taxon>
        <taxon>Alphaproteobacteria</taxon>
        <taxon>Hyphomicrobiales</taxon>
        <taxon>Boseaceae</taxon>
        <taxon>Bosea</taxon>
    </lineage>
</organism>
<reference evidence="6" key="1">
    <citation type="journal article" date="2019" name="Int. J. Syst. Evol. Microbiol.">
        <title>The Global Catalogue of Microorganisms (GCM) 10K type strain sequencing project: providing services to taxonomists for standard genome sequencing and annotation.</title>
        <authorList>
            <consortium name="The Broad Institute Genomics Platform"/>
            <consortium name="The Broad Institute Genome Sequencing Center for Infectious Disease"/>
            <person name="Wu L."/>
            <person name="Ma J."/>
        </authorList>
    </citation>
    <scope>NUCLEOTIDE SEQUENCE [LARGE SCALE GENOMIC DNA]</scope>
    <source>
        <strain evidence="6">CCUG 43117</strain>
    </source>
</reference>
<evidence type="ECO:0000313" key="6">
    <source>
        <dbReference type="Proteomes" id="UP001596060"/>
    </source>
</evidence>